<evidence type="ECO:0000313" key="2">
    <source>
        <dbReference type="EMBL" id="SYV92973.1"/>
    </source>
</evidence>
<proteinExistence type="predicted"/>
<gene>
    <name evidence="2" type="ORF">NCTC10124_00701</name>
</gene>
<feature type="non-terminal residue" evidence="2">
    <location>
        <position position="193"/>
    </location>
</feature>
<protein>
    <submittedName>
        <fullName evidence="2">Uncharacterized protein</fullName>
    </submittedName>
</protein>
<dbReference type="AlphaFoldDB" id="A0A3B0PTX9"/>
<accession>A0A3B0PTX9</accession>
<organism evidence="2 3">
    <name type="scientific">Mycoplasmopsis synoviae</name>
    <name type="common">Mycoplasma synoviae</name>
    <dbReference type="NCBI Taxonomy" id="2109"/>
    <lineage>
        <taxon>Bacteria</taxon>
        <taxon>Bacillati</taxon>
        <taxon>Mycoplasmatota</taxon>
        <taxon>Mycoplasmoidales</taxon>
        <taxon>Metamycoplasmataceae</taxon>
        <taxon>Mycoplasmopsis</taxon>
    </lineage>
</organism>
<evidence type="ECO:0000313" key="3">
    <source>
        <dbReference type="Proteomes" id="UP000259328"/>
    </source>
</evidence>
<feature type="compositionally biased region" description="Polar residues" evidence="1">
    <location>
        <begin position="53"/>
        <end position="64"/>
    </location>
</feature>
<sequence length="193" mass="21477">MFATIASDSKFSEIKSDLKTFTINLLNVYKTSISKFVVEVFTNNEEEAKTLETSENQQDQITQENQEESPSVLGRFFDDKVLSSLLNQESFKFVASDLFDFFVDNAESLKNANGFSDLLVAYFKALSVAKAKAELLNTQVSTALSTFSITSEDKIKSVAKLLNSTSENNSENSQTPSVADKDAAKLYQNLLTW</sequence>
<feature type="region of interest" description="Disordered" evidence="1">
    <location>
        <begin position="49"/>
        <end position="68"/>
    </location>
</feature>
<evidence type="ECO:0000256" key="1">
    <source>
        <dbReference type="SAM" id="MobiDB-lite"/>
    </source>
</evidence>
<name>A0A3B0PTX9_MYCSY</name>
<reference evidence="3" key="1">
    <citation type="submission" date="2018-06" db="EMBL/GenBank/DDBJ databases">
        <authorList>
            <consortium name="Pathogen Informatics"/>
        </authorList>
    </citation>
    <scope>NUCLEOTIDE SEQUENCE [LARGE SCALE GENOMIC DNA]</scope>
    <source>
        <strain evidence="3">NCTC10124</strain>
    </source>
</reference>
<dbReference type="Proteomes" id="UP000259328">
    <property type="component" value="Chromosome"/>
</dbReference>
<dbReference type="EMBL" id="LS991953">
    <property type="protein sequence ID" value="SYV92973.1"/>
    <property type="molecule type" value="Genomic_DNA"/>
</dbReference>